<dbReference type="InterPro" id="IPR004960">
    <property type="entry name" value="LipA_acyltrans"/>
</dbReference>
<keyword evidence="5" id="KW-0472">Membrane</keyword>
<protein>
    <recommendedName>
        <fullName evidence="9">Lipid A biosynthesis acyltransferase</fullName>
    </recommendedName>
</protein>
<evidence type="ECO:0000256" key="6">
    <source>
        <dbReference type="ARBA" id="ARBA00023315"/>
    </source>
</evidence>
<dbReference type="PANTHER" id="PTHR30606">
    <property type="entry name" value="LIPID A BIOSYNTHESIS LAUROYL ACYLTRANSFERASE"/>
    <property type="match status" value="1"/>
</dbReference>
<accession>A0A9C9EM92</accession>
<keyword evidence="4" id="KW-0808">Transferase</keyword>
<keyword evidence="3" id="KW-0997">Cell inner membrane</keyword>
<proteinExistence type="predicted"/>
<sequence length="282" mass="32697">MNPVVRLQKCGVALVRILPFKLADRIAGLLGLVFCYFAGEKRNYIRKNLQYIFSDQKIESEMFCYYIKRTFMNFARTMVDFFRLDFIGKEDFDVEGVGIYHASEALKMKRGCVLLTLHLGNWDYAGAYLAAQGLAVSALVEETEPEMFALYTKHRERTGMKTFPVSRSAFAFLDAIKNNRILAVLADRDIQKNGLTVDFFTGKRKIPRGLAEIIVKKKIPVVFAYMALNPPTKRHRYIGVIEPPFVFEGGVEDFNRLMVKKFESIIRRYPDQWFVFHPEWIE</sequence>
<dbReference type="GO" id="GO:0009247">
    <property type="term" value="P:glycolipid biosynthetic process"/>
    <property type="evidence" value="ECO:0007669"/>
    <property type="project" value="UniProtKB-ARBA"/>
</dbReference>
<evidence type="ECO:0000313" key="7">
    <source>
        <dbReference type="EMBL" id="HEC78723.1"/>
    </source>
</evidence>
<keyword evidence="2" id="KW-1003">Cell membrane</keyword>
<dbReference type="Proteomes" id="UP000885826">
    <property type="component" value="Unassembled WGS sequence"/>
</dbReference>
<organism evidence="7 8">
    <name type="scientific">candidate division WOR-3 bacterium</name>
    <dbReference type="NCBI Taxonomy" id="2052148"/>
    <lineage>
        <taxon>Bacteria</taxon>
        <taxon>Bacteria division WOR-3</taxon>
    </lineage>
</organism>
<dbReference type="EMBL" id="DRIG01000066">
    <property type="protein sequence ID" value="HEC78723.1"/>
    <property type="molecule type" value="Genomic_DNA"/>
</dbReference>
<evidence type="ECO:0000256" key="5">
    <source>
        <dbReference type="ARBA" id="ARBA00023136"/>
    </source>
</evidence>
<dbReference type="Pfam" id="PF03279">
    <property type="entry name" value="Lip_A_acyltrans"/>
    <property type="match status" value="1"/>
</dbReference>
<name>A0A9C9EM92_UNCW3</name>
<dbReference type="CDD" id="cd07984">
    <property type="entry name" value="LPLAT_LABLAT-like"/>
    <property type="match status" value="1"/>
</dbReference>
<dbReference type="GO" id="GO:0005886">
    <property type="term" value="C:plasma membrane"/>
    <property type="evidence" value="ECO:0007669"/>
    <property type="project" value="UniProtKB-SubCell"/>
</dbReference>
<evidence type="ECO:0000256" key="3">
    <source>
        <dbReference type="ARBA" id="ARBA00022519"/>
    </source>
</evidence>
<comment type="subcellular location">
    <subcellularLocation>
        <location evidence="1">Cell inner membrane</location>
    </subcellularLocation>
</comment>
<keyword evidence="6" id="KW-0012">Acyltransferase</keyword>
<evidence type="ECO:0000256" key="2">
    <source>
        <dbReference type="ARBA" id="ARBA00022475"/>
    </source>
</evidence>
<reference evidence="7" key="1">
    <citation type="journal article" date="2020" name="mSystems">
        <title>Genome- and Community-Level Interaction Insights into Carbon Utilization and Element Cycling Functions of Hydrothermarchaeota in Hydrothermal Sediment.</title>
        <authorList>
            <person name="Zhou Z."/>
            <person name="Liu Y."/>
            <person name="Xu W."/>
            <person name="Pan J."/>
            <person name="Luo Z.H."/>
            <person name="Li M."/>
        </authorList>
    </citation>
    <scope>NUCLEOTIDE SEQUENCE</scope>
    <source>
        <strain evidence="7">HyVt-388</strain>
    </source>
</reference>
<gene>
    <name evidence="7" type="ORF">ENI34_06230</name>
</gene>
<dbReference type="GO" id="GO:0016746">
    <property type="term" value="F:acyltransferase activity"/>
    <property type="evidence" value="ECO:0007669"/>
    <property type="project" value="UniProtKB-KW"/>
</dbReference>
<evidence type="ECO:0000256" key="4">
    <source>
        <dbReference type="ARBA" id="ARBA00022679"/>
    </source>
</evidence>
<evidence type="ECO:0000313" key="8">
    <source>
        <dbReference type="Proteomes" id="UP000885826"/>
    </source>
</evidence>
<dbReference type="AlphaFoldDB" id="A0A9C9EM92"/>
<evidence type="ECO:0000256" key="1">
    <source>
        <dbReference type="ARBA" id="ARBA00004533"/>
    </source>
</evidence>
<dbReference type="PANTHER" id="PTHR30606:SF10">
    <property type="entry name" value="PHOSPHATIDYLINOSITOL MANNOSIDE ACYLTRANSFERASE"/>
    <property type="match status" value="1"/>
</dbReference>
<comment type="caution">
    <text evidence="7">The sequence shown here is derived from an EMBL/GenBank/DDBJ whole genome shotgun (WGS) entry which is preliminary data.</text>
</comment>
<evidence type="ECO:0008006" key="9">
    <source>
        <dbReference type="Google" id="ProtNLM"/>
    </source>
</evidence>